<dbReference type="EMBL" id="UINC01227157">
    <property type="protein sequence ID" value="SVE57926.1"/>
    <property type="molecule type" value="Genomic_DNA"/>
</dbReference>
<dbReference type="AlphaFoldDB" id="A0A383EM30"/>
<proteinExistence type="predicted"/>
<name>A0A383EM30_9ZZZZ</name>
<reference evidence="1" key="1">
    <citation type="submission" date="2018-05" db="EMBL/GenBank/DDBJ databases">
        <authorList>
            <person name="Lanie J.A."/>
            <person name="Ng W.-L."/>
            <person name="Kazmierczak K.M."/>
            <person name="Andrzejewski T.M."/>
            <person name="Davidsen T.M."/>
            <person name="Wayne K.J."/>
            <person name="Tettelin H."/>
            <person name="Glass J.I."/>
            <person name="Rusch D."/>
            <person name="Podicherti R."/>
            <person name="Tsui H.-C.T."/>
            <person name="Winkler M.E."/>
        </authorList>
    </citation>
    <scope>NUCLEOTIDE SEQUENCE</scope>
</reference>
<sequence>MHKIKKNFLGFFKEPIKKIFISFVKDKRNTKAARPIETDKLKPNLLRR</sequence>
<protein>
    <submittedName>
        <fullName evidence="1">Uncharacterized protein</fullName>
    </submittedName>
</protein>
<accession>A0A383EM30</accession>
<evidence type="ECO:0000313" key="1">
    <source>
        <dbReference type="EMBL" id="SVE57926.1"/>
    </source>
</evidence>
<gene>
    <name evidence="1" type="ORF">METZ01_LOCUS510780</name>
</gene>
<organism evidence="1">
    <name type="scientific">marine metagenome</name>
    <dbReference type="NCBI Taxonomy" id="408172"/>
    <lineage>
        <taxon>unclassified sequences</taxon>
        <taxon>metagenomes</taxon>
        <taxon>ecological metagenomes</taxon>
    </lineage>
</organism>